<dbReference type="GO" id="GO:0004930">
    <property type="term" value="F:G protein-coupled receptor activity"/>
    <property type="evidence" value="ECO:0007669"/>
    <property type="project" value="InterPro"/>
</dbReference>
<keyword evidence="3" id="KW-0106">Calcium</keyword>
<accession>A0A1T5NHV7</accession>
<evidence type="ECO:0000259" key="4">
    <source>
        <dbReference type="SMART" id="SM00237"/>
    </source>
</evidence>
<evidence type="ECO:0000313" key="5">
    <source>
        <dbReference type="EMBL" id="SKC99957.1"/>
    </source>
</evidence>
<dbReference type="PANTHER" id="PTHR46682:SF1">
    <property type="entry name" value="ADHESION G-PROTEIN COUPLED RECEPTOR V1"/>
    <property type="match status" value="1"/>
</dbReference>
<dbReference type="Proteomes" id="UP000190166">
    <property type="component" value="Unassembled WGS sequence"/>
</dbReference>
<dbReference type="PANTHER" id="PTHR46682">
    <property type="entry name" value="ADHESION G-PROTEIN COUPLED RECEPTOR V1"/>
    <property type="match status" value="1"/>
</dbReference>
<dbReference type="InterPro" id="IPR038081">
    <property type="entry name" value="CalX-like_sf"/>
</dbReference>
<keyword evidence="6" id="KW-1185">Reference proteome</keyword>
<dbReference type="Gene3D" id="2.60.40.2030">
    <property type="match status" value="4"/>
</dbReference>
<name>A0A1T5NHV7_9BACT</name>
<protein>
    <submittedName>
        <fullName evidence="5">Gliding motility-associated C-terminal domain-containing protein</fullName>
    </submittedName>
</protein>
<proteinExistence type="predicted"/>
<feature type="non-terminal residue" evidence="5">
    <location>
        <position position="1"/>
    </location>
</feature>
<dbReference type="STRING" id="393003.SAMN05660461_1657"/>
<dbReference type="SUPFAM" id="SSF103647">
    <property type="entry name" value="TSP type-3 repeat"/>
    <property type="match status" value="1"/>
</dbReference>
<dbReference type="EMBL" id="FUZZ01000001">
    <property type="protein sequence ID" value="SKC99957.1"/>
    <property type="molecule type" value="Genomic_DNA"/>
</dbReference>
<dbReference type="GO" id="GO:0005509">
    <property type="term" value="F:calcium ion binding"/>
    <property type="evidence" value="ECO:0007669"/>
    <property type="project" value="InterPro"/>
</dbReference>
<dbReference type="Pfam" id="PF13585">
    <property type="entry name" value="CHU_C"/>
    <property type="match status" value="1"/>
</dbReference>
<sequence>GASGVALLKVASDILVEDAEDIHVTPVVSDALSTVYTFLPATMDMSIKDAQYPFPAGDSVILSSTPDSIYEGSSAVITATFPHGWKAGKDWVINLAKDAVSSTVANARHTAVPASVTILKTTSAAATSAITAGANAILDDEGILIIDGNKGNVNMPATSADVYIKDYTEKQPNARKMTLTPDATLVPEGNKVMVTATVPYASTKDVNIQLAVDNALTTAKIVDDYTLSATSYVLPHGQTTATFELLKTVADKVLEKNEALVVNATVNGYTVNNLPLAIQDLTRNDAANLALNITAWKTPLTEGDSGAVTLSLPAGVTTDVPVHILLPQSAGSAEAGLDYVLAPDVYLNTGNSIATGLKIKKDNFTEGPENFTINASATDGISTYTINKPVFTIDDDPTQYPLPAPVVLKSTLAAIDENGSGAVLSAQLPNNLQAGKDITIHVSKDNTLSTAVNADHNALPSPYDIIIKKGQNTGTHTFALKALKDLVLEDDETVVFKGSITDVTFNTAVVKDTTITIKDRTHDDPVTGFIHLTAVTAGTKVLEGNAYQVKVSLAPGVTASKDILVILNRDAASVASAGDIDNLPASVTIPAGMPDVTFSFTAKTDFILEKPELLWIAATPQGFAGMKGDKLSVTIDDATRLNPDNLKVEMRIDSSVIHEGSSSDVTIGFVNSQITSSEDVVINIGRNAVSTADDADYTGVPAQVTLVAGVHNKVYQLKLTGDNILEGDEQLQFTAQLVTTGYTLSQPGMVLIPETGDMRVVLQKNKDAAEPATHGAYTVKLPGSSTAAADVKVVFYVSSIAGTTNIAPVQTSAVIPAGQNSISVPVNVIDNKVIEGDEQVKLSLMLAQMKRFNKNIALDVDDKDTVTLIVHDDESTAPGREMMIAKTADATEPDVPGSFRVRFSDTQLSAVKDVSVAYTVSGTAVADTRYRKLSGTVLIPAGQNGADIKVLPIDNNIVEGDEDVKVQLGAVSSSMAGITWPLSASAAADVIIHDNDTLVVEISAEAATAAEGSGVKFTLKSPASAAYDVPVRLRITQDAARTFTAAEGTVSGNILTINMPALTKQHSFIITTGDNDINDDDGFLKAAILPYIGGSSTLVYKAGATDTARVAITDNDPLTLSFAADKFSVKEGNTGENTPLRFNVQLSRQSSRPITINYDFEASVDGVSYPYMDFKATPGVDFDNTVTQTVIPALQTIGQVTVNIKGDTTFEQNETFILKMTTVSVPSGQHTPTLGEPSKATGVILNDDPMCGSCDTDGDGLTDKQEDINGNGDPFDDDTDGDGIPNFLDLDSDGDGVADSVEKYSTDGRQINNNSGKIRVHPALSPNNDGMGNDVMYIENIDKYPNNEVVIFNRWGGTVFKLQHYDNKSKNFRGKANAGGSSGNDVPDGSYFYNIEVEIDGKKERYTGFIVIKR</sequence>
<dbReference type="InterPro" id="IPR003644">
    <property type="entry name" value="Calx_beta"/>
</dbReference>
<dbReference type="RefSeq" id="WP_159454237.1">
    <property type="nucleotide sequence ID" value="NZ_FUZZ01000001.1"/>
</dbReference>
<dbReference type="NCBIfam" id="TIGR04131">
    <property type="entry name" value="Bac_Flav_CTERM"/>
    <property type="match status" value="1"/>
</dbReference>
<dbReference type="InterPro" id="IPR028974">
    <property type="entry name" value="TSP_type-3_rpt"/>
</dbReference>
<dbReference type="Pfam" id="PF03160">
    <property type="entry name" value="Calx-beta"/>
    <property type="match status" value="5"/>
</dbReference>
<keyword evidence="2" id="KW-0677">Repeat</keyword>
<dbReference type="GO" id="GO:0016020">
    <property type="term" value="C:membrane"/>
    <property type="evidence" value="ECO:0007669"/>
    <property type="project" value="InterPro"/>
</dbReference>
<dbReference type="InterPro" id="IPR026341">
    <property type="entry name" value="T9SS_type_B"/>
</dbReference>
<evidence type="ECO:0000313" key="6">
    <source>
        <dbReference type="Proteomes" id="UP000190166"/>
    </source>
</evidence>
<reference evidence="5 6" key="1">
    <citation type="submission" date="2017-02" db="EMBL/GenBank/DDBJ databases">
        <authorList>
            <person name="Peterson S.W."/>
        </authorList>
    </citation>
    <scope>NUCLEOTIDE SEQUENCE [LARGE SCALE GENOMIC DNA]</scope>
    <source>
        <strain evidence="5 6">DSM 18108</strain>
    </source>
</reference>
<evidence type="ECO:0000256" key="3">
    <source>
        <dbReference type="ARBA" id="ARBA00022837"/>
    </source>
</evidence>
<dbReference type="SUPFAM" id="SSF141072">
    <property type="entry name" value="CalX-like"/>
    <property type="match status" value="5"/>
</dbReference>
<evidence type="ECO:0000256" key="2">
    <source>
        <dbReference type="ARBA" id="ARBA00022737"/>
    </source>
</evidence>
<organism evidence="5 6">
    <name type="scientific">Chitinophaga ginsengisegetis</name>
    <dbReference type="NCBI Taxonomy" id="393003"/>
    <lineage>
        <taxon>Bacteria</taxon>
        <taxon>Pseudomonadati</taxon>
        <taxon>Bacteroidota</taxon>
        <taxon>Chitinophagia</taxon>
        <taxon>Chitinophagales</taxon>
        <taxon>Chitinophagaceae</taxon>
        <taxon>Chitinophaga</taxon>
    </lineage>
</organism>
<dbReference type="InterPro" id="IPR026919">
    <property type="entry name" value="ADGRV1"/>
</dbReference>
<feature type="domain" description="Calx-beta" evidence="4">
    <location>
        <begin position="865"/>
        <end position="969"/>
    </location>
</feature>
<dbReference type="SMART" id="SM00237">
    <property type="entry name" value="Calx_beta"/>
    <property type="match status" value="1"/>
</dbReference>
<evidence type="ECO:0000256" key="1">
    <source>
        <dbReference type="ARBA" id="ARBA00022729"/>
    </source>
</evidence>
<gene>
    <name evidence="5" type="ORF">SAMN05660461_1657</name>
</gene>
<keyword evidence="1" id="KW-0732">Signal</keyword>